<dbReference type="SUPFAM" id="SSF54523">
    <property type="entry name" value="Pili subunits"/>
    <property type="match status" value="1"/>
</dbReference>
<evidence type="ECO:0000256" key="1">
    <source>
        <dbReference type="SAM" id="Phobius"/>
    </source>
</evidence>
<name>A0A6C2UN93_9BACT</name>
<dbReference type="PANTHER" id="PTHR30093">
    <property type="entry name" value="GENERAL SECRETION PATHWAY PROTEIN G"/>
    <property type="match status" value="1"/>
</dbReference>
<dbReference type="AlphaFoldDB" id="A0A6C2UN93"/>
<dbReference type="EMBL" id="CAAHFH010000002">
    <property type="protein sequence ID" value="VGO21529.1"/>
    <property type="molecule type" value="Genomic_DNA"/>
</dbReference>
<accession>A0A6C2UN93</accession>
<reference evidence="2 3" key="1">
    <citation type="submission" date="2019-04" db="EMBL/GenBank/DDBJ databases">
        <authorList>
            <person name="Van Vliet M D."/>
        </authorList>
    </citation>
    <scope>NUCLEOTIDE SEQUENCE [LARGE SCALE GENOMIC DNA]</scope>
    <source>
        <strain evidence="2 3">F21</strain>
    </source>
</reference>
<dbReference type="NCBIfam" id="TIGR02532">
    <property type="entry name" value="IV_pilin_GFxxxE"/>
    <property type="match status" value="1"/>
</dbReference>
<evidence type="ECO:0000313" key="3">
    <source>
        <dbReference type="Proteomes" id="UP000346198"/>
    </source>
</evidence>
<keyword evidence="1" id="KW-0812">Transmembrane</keyword>
<dbReference type="Proteomes" id="UP000346198">
    <property type="component" value="Unassembled WGS sequence"/>
</dbReference>
<dbReference type="Pfam" id="PF07963">
    <property type="entry name" value="N_methyl"/>
    <property type="match status" value="1"/>
</dbReference>
<keyword evidence="1" id="KW-0472">Membrane</keyword>
<feature type="transmembrane region" description="Helical" evidence="1">
    <location>
        <begin position="21"/>
        <end position="39"/>
    </location>
</feature>
<dbReference type="Gene3D" id="3.30.700.10">
    <property type="entry name" value="Glycoprotein, Type 4 Pilin"/>
    <property type="match status" value="1"/>
</dbReference>
<evidence type="ECO:0000313" key="2">
    <source>
        <dbReference type="EMBL" id="VGO21529.1"/>
    </source>
</evidence>
<sequence>MMQGKNRAENQQSQGFTLVEVMIGVAVIELLASIGIPSFSKAREGTATNTCRNNLSQMGTACCYNGLNEPAACESGIASHTLQP</sequence>
<proteinExistence type="predicted"/>
<dbReference type="InterPro" id="IPR045584">
    <property type="entry name" value="Pilin-like"/>
</dbReference>
<dbReference type="InterPro" id="IPR012902">
    <property type="entry name" value="N_methyl_site"/>
</dbReference>
<organism evidence="2 3">
    <name type="scientific">Pontiella sulfatireligans</name>
    <dbReference type="NCBI Taxonomy" id="2750658"/>
    <lineage>
        <taxon>Bacteria</taxon>
        <taxon>Pseudomonadati</taxon>
        <taxon>Kiritimatiellota</taxon>
        <taxon>Kiritimatiellia</taxon>
        <taxon>Kiritimatiellales</taxon>
        <taxon>Pontiellaceae</taxon>
        <taxon>Pontiella</taxon>
    </lineage>
</organism>
<evidence type="ECO:0008006" key="4">
    <source>
        <dbReference type="Google" id="ProtNLM"/>
    </source>
</evidence>
<gene>
    <name evidence="2" type="ORF">SCARR_03603</name>
</gene>
<keyword evidence="3" id="KW-1185">Reference proteome</keyword>
<protein>
    <recommendedName>
        <fullName evidence="4">Type II secretion system protein G</fullName>
    </recommendedName>
</protein>
<keyword evidence="1" id="KW-1133">Transmembrane helix</keyword>